<evidence type="ECO:0000313" key="7">
    <source>
        <dbReference type="Proteomes" id="UP000295124"/>
    </source>
</evidence>
<dbReference type="Gene3D" id="2.60.40.10">
    <property type="entry name" value="Immunoglobulins"/>
    <property type="match status" value="1"/>
</dbReference>
<dbReference type="Gene3D" id="2.60.120.1390">
    <property type="match status" value="3"/>
</dbReference>
<dbReference type="Gene3D" id="2.40.128.340">
    <property type="match status" value="2"/>
</dbReference>
<sequence length="1128" mass="118875">MSGRFRLPIAVLTGLALALPLVAPAPALADATASTVAVGKGAVGWEALRQLDRLPYLASGTSTRQFSGFARDGSNQDGFNGADSCLRQVAAGCVIAEDTGPGQVDSIWFTRLRDDRPDVTDTGTIAITLDGTTVLNRSLKDVTDGKAGAPFVHPLVANSTQSAGGFQIKVPMPYRQSMQIVMQHNPLFYHVNYRHFTDADGVTRFDPADQANDVLAKLRAAGTADPKPAAVGATTTGQTHPVPAGQEVAFGTVQGPGAISALRMRFVGATPSDAVLAGLRLRLTFDGRRTVDSPVGEFFGTGLGAYSVKSLMFAADPAAGGWFTTWWPMPYRESAAVSLVNSTGATVGNVELQLTSAPDTKWSTDLLPGGPAAYFTTDSHRDKTTFGDDWMVADQTGRGKLVGVAQTASGVNRGYLEGDERVHIDGSLSPQQHGTGTEDFYEAGWYFYGGTYSAAFTGNTAHEVNGAGCAQECDAVYRLMLTEAISYDSQLRFGIEHGFQNDYLGGYGSTAFLYTQPTVSTRETDAVDLGDSASQTAHQYADSGTSSSLTSVAEGDRDYLPLTDQVRSGTAPISFRLAVDSANRGVLLRRISDQAQKYQEATVSVDDVAVGTWRQPLGNSGMRWLSDQFPLPASATAGKTSIKVTLTPVTAWTAASYLAASIVDPYAVTGAPVAPTGLTATPRKHSALLNWSPVLGATSYRVYSATTTDVPVTQANLVGTSPVTGFLHKALKGGQQRFYKVVAIDAAGNAGSASTAVNAAPKVATVSDVDADGKDDIVTFTRGDAADVYVAKSTGTKFGAGTLWQPFFAPGSEIPATGDFNGDGRDDIITFTRGSAADVYVALSNGVDGYLPATKWHDSFALNGETPMVGDFNGDGKDDIVTFTLGSAHDVYVSLSDGTKFVQNAWMWHGDFGWPGELLDIGDFDGDGRDDIVTFTRGTTASVFVALSDGKSFLGTTWKWHGHFAVGSEIPDVGDYNGDGRDDIATFNRGTLGDVYVSTSTGTGFIGDSDVWHNYFAPNAEIPGSGDFDGDGLSDIVTFTRGTAGKVYVAPVQRPGLRARPGRRAVARLLRPERRVAGSLYVASVKPSRSWKKSTSSRAVAAGCSMAGEWPASGTISGVIPSRSATSF</sequence>
<keyword evidence="3" id="KW-0119">Carbohydrate metabolism</keyword>
<organism evidence="6 7">
    <name type="scientific">Kribbella antibiotica</name>
    <dbReference type="NCBI Taxonomy" id="190195"/>
    <lineage>
        <taxon>Bacteria</taxon>
        <taxon>Bacillati</taxon>
        <taxon>Actinomycetota</taxon>
        <taxon>Actinomycetes</taxon>
        <taxon>Propionibacteriales</taxon>
        <taxon>Kribbellaceae</taxon>
        <taxon>Kribbella</taxon>
    </lineage>
</organism>
<dbReference type="AlphaFoldDB" id="A0A4V2YPY7"/>
<dbReference type="InterPro" id="IPR036116">
    <property type="entry name" value="FN3_sf"/>
</dbReference>
<dbReference type="InterPro" id="IPR028994">
    <property type="entry name" value="Integrin_alpha_N"/>
</dbReference>
<feature type="chain" id="PRO_5020626043" evidence="4">
    <location>
        <begin position="30"/>
        <end position="1128"/>
    </location>
</feature>
<dbReference type="EMBL" id="SMKX01000028">
    <property type="protein sequence ID" value="TDD60047.1"/>
    <property type="molecule type" value="Genomic_DNA"/>
</dbReference>
<keyword evidence="7" id="KW-1185">Reference proteome</keyword>
<proteinExistence type="predicted"/>
<evidence type="ECO:0000259" key="5">
    <source>
        <dbReference type="PROSITE" id="PS50853"/>
    </source>
</evidence>
<dbReference type="GO" id="GO:0000272">
    <property type="term" value="P:polysaccharide catabolic process"/>
    <property type="evidence" value="ECO:0007669"/>
    <property type="project" value="UniProtKB-KW"/>
</dbReference>
<name>A0A4V2YPY7_9ACTN</name>
<dbReference type="SUPFAM" id="SSF49265">
    <property type="entry name" value="Fibronectin type III"/>
    <property type="match status" value="1"/>
</dbReference>
<dbReference type="Pfam" id="PF11175">
    <property type="entry name" value="DUF2961"/>
    <property type="match status" value="1"/>
</dbReference>
<evidence type="ECO:0000256" key="1">
    <source>
        <dbReference type="ARBA" id="ARBA00022729"/>
    </source>
</evidence>
<evidence type="ECO:0000256" key="2">
    <source>
        <dbReference type="ARBA" id="ARBA00023295"/>
    </source>
</evidence>
<reference evidence="6 7" key="1">
    <citation type="submission" date="2019-03" db="EMBL/GenBank/DDBJ databases">
        <title>Draft genome sequences of novel Actinobacteria.</title>
        <authorList>
            <person name="Sahin N."/>
            <person name="Ay H."/>
            <person name="Saygin H."/>
        </authorList>
    </citation>
    <scope>NUCLEOTIDE SEQUENCE [LARGE SCALE GENOMIC DNA]</scope>
    <source>
        <strain evidence="6 7">JCM 13523</strain>
    </source>
</reference>
<dbReference type="PROSITE" id="PS50853">
    <property type="entry name" value="FN3"/>
    <property type="match status" value="1"/>
</dbReference>
<dbReference type="GO" id="GO:0016798">
    <property type="term" value="F:hydrolase activity, acting on glycosyl bonds"/>
    <property type="evidence" value="ECO:0007669"/>
    <property type="project" value="UniProtKB-KW"/>
</dbReference>
<feature type="signal peptide" evidence="4">
    <location>
        <begin position="1"/>
        <end position="29"/>
    </location>
</feature>
<protein>
    <submittedName>
        <fullName evidence="6">DUF2961 domain-containing protein</fullName>
    </submittedName>
</protein>
<keyword evidence="2" id="KW-0378">Hydrolase</keyword>
<evidence type="ECO:0000313" key="6">
    <source>
        <dbReference type="EMBL" id="TDD60047.1"/>
    </source>
</evidence>
<keyword evidence="1 4" id="KW-0732">Signal</keyword>
<dbReference type="InterPro" id="IPR021345">
    <property type="entry name" value="DUF2961"/>
</dbReference>
<feature type="domain" description="Fibronectin type-III" evidence="5">
    <location>
        <begin position="671"/>
        <end position="764"/>
    </location>
</feature>
<dbReference type="SUPFAM" id="SSF69318">
    <property type="entry name" value="Integrin alpha N-terminal domain"/>
    <property type="match status" value="1"/>
</dbReference>
<accession>A0A4V2YPY7</accession>
<dbReference type="PANTHER" id="PTHR46580">
    <property type="entry name" value="SENSOR KINASE-RELATED"/>
    <property type="match status" value="1"/>
</dbReference>
<evidence type="ECO:0000256" key="3">
    <source>
        <dbReference type="ARBA" id="ARBA00023326"/>
    </source>
</evidence>
<dbReference type="InterPro" id="IPR003961">
    <property type="entry name" value="FN3_dom"/>
</dbReference>
<dbReference type="InterPro" id="IPR013783">
    <property type="entry name" value="Ig-like_fold"/>
</dbReference>
<dbReference type="Pfam" id="PF13517">
    <property type="entry name" value="FG-GAP_3"/>
    <property type="match status" value="2"/>
</dbReference>
<keyword evidence="3" id="KW-0624">Polysaccharide degradation</keyword>
<gene>
    <name evidence="6" type="ORF">E1263_12365</name>
</gene>
<comment type="caution">
    <text evidence="6">The sequence shown here is derived from an EMBL/GenBank/DDBJ whole genome shotgun (WGS) entry which is preliminary data.</text>
</comment>
<dbReference type="InterPro" id="IPR013517">
    <property type="entry name" value="FG-GAP"/>
</dbReference>
<dbReference type="Proteomes" id="UP000295124">
    <property type="component" value="Unassembled WGS sequence"/>
</dbReference>
<evidence type="ECO:0000256" key="4">
    <source>
        <dbReference type="SAM" id="SignalP"/>
    </source>
</evidence>
<keyword evidence="2" id="KW-0326">Glycosidase</keyword>
<dbReference type="OrthoDB" id="3756338at2"/>